<organism evidence="1 2">
    <name type="scientific">Segatella oris F0302</name>
    <dbReference type="NCBI Taxonomy" id="649760"/>
    <lineage>
        <taxon>Bacteria</taxon>
        <taxon>Pseudomonadati</taxon>
        <taxon>Bacteroidota</taxon>
        <taxon>Bacteroidia</taxon>
        <taxon>Bacteroidales</taxon>
        <taxon>Prevotellaceae</taxon>
        <taxon>Segatella</taxon>
    </lineage>
</organism>
<evidence type="ECO:0000313" key="1">
    <source>
        <dbReference type="EMBL" id="EFB32529.1"/>
    </source>
</evidence>
<reference evidence="1 2" key="1">
    <citation type="submission" date="2009-11" db="EMBL/GenBank/DDBJ databases">
        <authorList>
            <person name="Weinstock G."/>
            <person name="Sodergren E."/>
            <person name="Clifton S."/>
            <person name="Fulton L."/>
            <person name="Fulton B."/>
            <person name="Courtney L."/>
            <person name="Fronick C."/>
            <person name="Harrison M."/>
            <person name="Strong C."/>
            <person name="Farmer C."/>
            <person name="Delahaunty K."/>
            <person name="Markovic C."/>
            <person name="Hall O."/>
            <person name="Minx P."/>
            <person name="Tomlinson C."/>
            <person name="Mitreva M."/>
            <person name="Nelson J."/>
            <person name="Hou S."/>
            <person name="Wollam A."/>
            <person name="Pepin K.H."/>
            <person name="Johnson M."/>
            <person name="Bhonagiri V."/>
            <person name="Nash W.E."/>
            <person name="Warren W."/>
            <person name="Chinwalla A."/>
            <person name="Mardis E.R."/>
            <person name="Wilson R.K."/>
        </authorList>
    </citation>
    <scope>NUCLEOTIDE SEQUENCE [LARGE SCALE GENOMIC DNA]</scope>
    <source>
        <strain evidence="1 2">F0302</strain>
    </source>
</reference>
<dbReference type="HOGENOM" id="CLU_3102271_0_0_10"/>
<dbReference type="EMBL" id="ACUZ02000023">
    <property type="protein sequence ID" value="EFB32529.1"/>
    <property type="molecule type" value="Genomic_DNA"/>
</dbReference>
<sequence>MKSNNNKYIKMNKVLQLSVSQYLTKHPQNSRILNGDKSIFEYAKPAKAFVK</sequence>
<dbReference type="Proteomes" id="UP000004079">
    <property type="component" value="Unassembled WGS sequence"/>
</dbReference>
<proteinExistence type="predicted"/>
<evidence type="ECO:0000313" key="2">
    <source>
        <dbReference type="Proteomes" id="UP000004079"/>
    </source>
</evidence>
<accession>D1QQX3</accession>
<protein>
    <submittedName>
        <fullName evidence="1">Uncharacterized protein</fullName>
    </submittedName>
</protein>
<gene>
    <name evidence="1" type="ORF">HMPREF0971_01375</name>
</gene>
<name>D1QQX3_9BACT</name>
<dbReference type="AlphaFoldDB" id="D1QQX3"/>
<comment type="caution">
    <text evidence="1">The sequence shown here is derived from an EMBL/GenBank/DDBJ whole genome shotgun (WGS) entry which is preliminary data.</text>
</comment>